<dbReference type="InterPro" id="IPR036052">
    <property type="entry name" value="TrpB-like_PALP_sf"/>
</dbReference>
<comment type="cofactor">
    <cofactor evidence="1">
        <name>pyridoxal 5'-phosphate</name>
        <dbReference type="ChEBI" id="CHEBI:597326"/>
    </cofactor>
</comment>
<organism evidence="7 8">
    <name type="scientific">Photorhabdus heterorhabditis</name>
    <dbReference type="NCBI Taxonomy" id="880156"/>
    <lineage>
        <taxon>Bacteria</taxon>
        <taxon>Pseudomonadati</taxon>
        <taxon>Pseudomonadota</taxon>
        <taxon>Gammaproteobacteria</taxon>
        <taxon>Enterobacterales</taxon>
        <taxon>Morganellaceae</taxon>
        <taxon>Photorhabdus</taxon>
    </lineage>
</organism>
<evidence type="ECO:0000256" key="4">
    <source>
        <dbReference type="ARBA" id="ARBA00022898"/>
    </source>
</evidence>
<dbReference type="Proteomes" id="UP000322184">
    <property type="component" value="Unassembled WGS sequence"/>
</dbReference>
<feature type="domain" description="Tryptophan synthase beta chain-like PALP" evidence="6">
    <location>
        <begin position="15"/>
        <end position="180"/>
    </location>
</feature>
<dbReference type="GO" id="GO:0004124">
    <property type="term" value="F:cysteine synthase activity"/>
    <property type="evidence" value="ECO:0007669"/>
    <property type="project" value="UniProtKB-EC"/>
</dbReference>
<evidence type="ECO:0000259" key="6">
    <source>
        <dbReference type="Pfam" id="PF00291"/>
    </source>
</evidence>
<evidence type="ECO:0000256" key="3">
    <source>
        <dbReference type="ARBA" id="ARBA00012681"/>
    </source>
</evidence>
<evidence type="ECO:0000256" key="5">
    <source>
        <dbReference type="ARBA" id="ARBA00047931"/>
    </source>
</evidence>
<dbReference type="InterPro" id="IPR001926">
    <property type="entry name" value="TrpB-like_PALP"/>
</dbReference>
<evidence type="ECO:0000313" key="7">
    <source>
        <dbReference type="EMBL" id="KAA1183220.1"/>
    </source>
</evidence>
<proteinExistence type="predicted"/>
<dbReference type="EMBL" id="VTUW01000034">
    <property type="protein sequence ID" value="KAA1183220.1"/>
    <property type="molecule type" value="Genomic_DNA"/>
</dbReference>
<name>A0A5B0W876_9GAMM</name>
<comment type="pathway">
    <text evidence="2">Amino-acid biosynthesis; L-cysteine biosynthesis; L-cysteine from L-serine: step 2/2.</text>
</comment>
<evidence type="ECO:0000313" key="8">
    <source>
        <dbReference type="Proteomes" id="UP000322184"/>
    </source>
</evidence>
<dbReference type="PANTHER" id="PTHR10314">
    <property type="entry name" value="CYSTATHIONINE BETA-SYNTHASE"/>
    <property type="match status" value="1"/>
</dbReference>
<keyword evidence="4" id="KW-0663">Pyridoxal phosphate</keyword>
<comment type="caution">
    <text evidence="7">The sequence shown here is derived from an EMBL/GenBank/DDBJ whole genome shotgun (WGS) entry which is preliminary data.</text>
</comment>
<dbReference type="OrthoDB" id="9805733at2"/>
<dbReference type="AlphaFoldDB" id="A0A5B0W876"/>
<comment type="catalytic activity">
    <reaction evidence="5">
        <text>O-acetyl-L-serine + hydrogen sulfide = L-cysteine + acetate</text>
        <dbReference type="Rhea" id="RHEA:14829"/>
        <dbReference type="ChEBI" id="CHEBI:29919"/>
        <dbReference type="ChEBI" id="CHEBI:30089"/>
        <dbReference type="ChEBI" id="CHEBI:35235"/>
        <dbReference type="ChEBI" id="CHEBI:58340"/>
        <dbReference type="EC" id="2.5.1.47"/>
    </reaction>
</comment>
<dbReference type="Gene3D" id="3.40.50.1100">
    <property type="match status" value="1"/>
</dbReference>
<sequence>MRDKMGMKTGRNIIDLAKNIVKTYPNAFSPMQFENPVNPDEHYHSTGRELCETFGDNLAACFTTAGGCGTLTGVSRYSKEKNPQVRIYGVEPVGSIIFGGEQGKFLVQEAGLPFTPSILDINHIDFTLKVADIDVFGKAKKLARSEGILIGETGACSVYAALDPLDDFNPGDNIVVIIPDGGERYIDTIYNNAWLSESNFSELIQQSTMEPGLEEIIIREGDSLNEF</sequence>
<gene>
    <name evidence="7" type="ORF">F0L16_16100</name>
</gene>
<protein>
    <recommendedName>
        <fullName evidence="3">cysteine synthase</fullName>
        <ecNumber evidence="3">2.5.1.47</ecNumber>
    </recommendedName>
</protein>
<reference evidence="7 8" key="1">
    <citation type="submission" date="2019-09" db="EMBL/GenBank/DDBJ databases">
        <title>Whole genome sequence of Photorhabdus heterorhabditis strain ETL (Enterobacteriales: Enterobacteriaceae) a bacterial symbiont of Heterorhabditis zealandica strain ETL (Rhabditida: Heterorhabditidae).</title>
        <authorList>
            <person name="Lulamba T.E."/>
            <person name="Serepa-Dlamini M.H."/>
        </authorList>
    </citation>
    <scope>NUCLEOTIDE SEQUENCE [LARGE SCALE GENOMIC DNA]</scope>
    <source>
        <strain evidence="7 8">ETL</strain>
    </source>
</reference>
<dbReference type="EC" id="2.5.1.47" evidence="3"/>
<evidence type="ECO:0000256" key="1">
    <source>
        <dbReference type="ARBA" id="ARBA00001933"/>
    </source>
</evidence>
<accession>A0A5B0W876</accession>
<dbReference type="Pfam" id="PF00291">
    <property type="entry name" value="PALP"/>
    <property type="match status" value="1"/>
</dbReference>
<dbReference type="SUPFAM" id="SSF53686">
    <property type="entry name" value="Tryptophan synthase beta subunit-like PLP-dependent enzymes"/>
    <property type="match status" value="1"/>
</dbReference>
<dbReference type="InterPro" id="IPR050214">
    <property type="entry name" value="Cys_Synth/Cystath_Beta-Synth"/>
</dbReference>
<evidence type="ECO:0000256" key="2">
    <source>
        <dbReference type="ARBA" id="ARBA00004962"/>
    </source>
</evidence>